<dbReference type="AlphaFoldDB" id="A0A1F6H048"/>
<evidence type="ECO:0000313" key="1">
    <source>
        <dbReference type="EMBL" id="OGH03785.1"/>
    </source>
</evidence>
<comment type="caution">
    <text evidence="1">The sequence shown here is derived from an EMBL/GenBank/DDBJ whole genome shotgun (WGS) entry which is preliminary data.</text>
</comment>
<evidence type="ECO:0008006" key="3">
    <source>
        <dbReference type="Google" id="ProtNLM"/>
    </source>
</evidence>
<dbReference type="Proteomes" id="UP000177583">
    <property type="component" value="Unassembled WGS sequence"/>
</dbReference>
<organism evidence="1 2">
    <name type="scientific">Candidatus Lambdaproteobacteria bacterium RIFOXYD2_FULL_56_26</name>
    <dbReference type="NCBI Taxonomy" id="1817773"/>
    <lineage>
        <taxon>Bacteria</taxon>
        <taxon>Pseudomonadati</taxon>
        <taxon>Pseudomonadota</taxon>
        <taxon>Candidatus Lambdaproteobacteria</taxon>
    </lineage>
</organism>
<gene>
    <name evidence="1" type="ORF">A2557_13625</name>
</gene>
<name>A0A1F6H048_9PROT</name>
<proteinExistence type="predicted"/>
<reference evidence="1 2" key="1">
    <citation type="journal article" date="2016" name="Nat. Commun.">
        <title>Thousands of microbial genomes shed light on interconnected biogeochemical processes in an aquifer system.</title>
        <authorList>
            <person name="Anantharaman K."/>
            <person name="Brown C.T."/>
            <person name="Hug L.A."/>
            <person name="Sharon I."/>
            <person name="Castelle C.J."/>
            <person name="Probst A.J."/>
            <person name="Thomas B.C."/>
            <person name="Singh A."/>
            <person name="Wilkins M.J."/>
            <person name="Karaoz U."/>
            <person name="Brodie E.L."/>
            <person name="Williams K.H."/>
            <person name="Hubbard S.S."/>
            <person name="Banfield J.F."/>
        </authorList>
    </citation>
    <scope>NUCLEOTIDE SEQUENCE [LARGE SCALE GENOMIC DNA]</scope>
</reference>
<dbReference type="EMBL" id="MFNF01000012">
    <property type="protein sequence ID" value="OGH03785.1"/>
    <property type="molecule type" value="Genomic_DNA"/>
</dbReference>
<sequence>MLLGWTPALWAQALPSYDFSGQKNGPANGWLKAQGFKMERDADSIKTNFEGGRLVFTTPEGTLGLFGKELRLVGVRKLRVTWGVLAYSKGANWAQGKLREPISLVVSFGDEKMDSGSSFVPNVPYFLGFFLGEKEDSTKVYLGNYFKKGGRYFCRPCQNPVGQAVTTEVDLAATFMEQFGRTMPPITGLTLEIDTRDTEGEAKAFVEKVEFLP</sequence>
<protein>
    <recommendedName>
        <fullName evidence="3">DUF3047 domain-containing protein</fullName>
    </recommendedName>
</protein>
<evidence type="ECO:0000313" key="2">
    <source>
        <dbReference type="Proteomes" id="UP000177583"/>
    </source>
</evidence>
<accession>A0A1F6H048</accession>